<evidence type="ECO:0000256" key="5">
    <source>
        <dbReference type="ARBA" id="ARBA00022833"/>
    </source>
</evidence>
<organism evidence="11 12">
    <name type="scientific">Allisonella histaminiformans</name>
    <dbReference type="NCBI Taxonomy" id="209880"/>
    <lineage>
        <taxon>Bacteria</taxon>
        <taxon>Bacillati</taxon>
        <taxon>Bacillota</taxon>
        <taxon>Negativicutes</taxon>
        <taxon>Veillonellales</taxon>
        <taxon>Veillonellaceae</taxon>
        <taxon>Allisonella</taxon>
    </lineage>
</organism>
<dbReference type="Proteomes" id="UP000199689">
    <property type="component" value="Unassembled WGS sequence"/>
</dbReference>
<sequence length="434" mass="47903">MTQLEAAKQGIITEEMHQVAEDEHIDAEKIREGVEAGHIVIPANKNHRSLHAYGIGEGLRTKMNVNLGVSKDCHDYSVEQEKARLAWRMKAEAIMDLSCYGKTAGFRHWLIENSPAAIGTVPMYDVDGALGKALKDMTADDLFQVVEQHAKDGVDFMTIHAGINREVAGHVMRNKRITNLVSRGGSILFAWMMIKGKENPFYEQYDRLLDICRTYDVTISLGDACRSGCGHDSTDAIQIAELITLGELVVRARKAGVQVMVEGPGHMPLNDIRMNVEVAKKLCHGAPLYVLGPIVTDVAPGYDHITAAIGGTLSAACGADFLCYVTPAEHLRLPDIQDVHEGIVASKIACHAADIVKKVPGAAQWDEEMSWARRRVDFKRMIPLAIDPEKAKAYRESSQPQEEQTCTMCGPKCPMKTLDSILNNRNTDEDPYLK</sequence>
<dbReference type="SFLD" id="SFLDS00113">
    <property type="entry name" value="Radical_SAM_Phosphomethylpyrim"/>
    <property type="match status" value="1"/>
</dbReference>
<feature type="binding site" evidence="10">
    <location>
        <position position="409"/>
    </location>
    <ligand>
        <name>[4Fe-4S] cluster</name>
        <dbReference type="ChEBI" id="CHEBI:49883"/>
        <note>4Fe-4S-S-AdoMet</note>
    </ligand>
</feature>
<dbReference type="RefSeq" id="WP_091363619.1">
    <property type="nucleotide sequence ID" value="NZ_FMXA01000006.1"/>
</dbReference>
<dbReference type="GO" id="GO:0009228">
    <property type="term" value="P:thiamine biosynthetic process"/>
    <property type="evidence" value="ECO:0007669"/>
    <property type="project" value="UniProtKB-UniRule"/>
</dbReference>
<feature type="binding site" evidence="10">
    <location>
        <position position="66"/>
    </location>
    <ligand>
        <name>substrate</name>
    </ligand>
</feature>
<dbReference type="NCBIfam" id="NF009895">
    <property type="entry name" value="PRK13352.1"/>
    <property type="match status" value="1"/>
</dbReference>
<feature type="binding site" evidence="10">
    <location>
        <position position="413"/>
    </location>
    <ligand>
        <name>[4Fe-4S] cluster</name>
        <dbReference type="ChEBI" id="CHEBI:49883"/>
        <note>4Fe-4S-S-AdoMet</note>
    </ligand>
</feature>
<evidence type="ECO:0000256" key="7">
    <source>
        <dbReference type="ARBA" id="ARBA00023004"/>
    </source>
</evidence>
<dbReference type="EMBL" id="FMXA01000006">
    <property type="protein sequence ID" value="SDA43808.1"/>
    <property type="molecule type" value="Genomic_DNA"/>
</dbReference>
<feature type="binding site" evidence="10">
    <location>
        <position position="330"/>
    </location>
    <ligand>
        <name>Zn(2+)</name>
        <dbReference type="ChEBI" id="CHEBI:29105"/>
    </ligand>
</feature>
<proteinExistence type="inferred from homology"/>
<comment type="pathway">
    <text evidence="10">Cofactor biosynthesis; thiamine diphosphate biosynthesis.</text>
</comment>
<dbReference type="GO" id="GO:0009229">
    <property type="term" value="P:thiamine diphosphate biosynthetic process"/>
    <property type="evidence" value="ECO:0007669"/>
    <property type="project" value="UniProtKB-UniRule"/>
</dbReference>
<evidence type="ECO:0000256" key="6">
    <source>
        <dbReference type="ARBA" id="ARBA00022977"/>
    </source>
</evidence>
<dbReference type="Gene3D" id="3.20.20.540">
    <property type="entry name" value="Radical SAM ThiC family, central domain"/>
    <property type="match status" value="1"/>
</dbReference>
<accession>A0A1G5VDP9</accession>
<feature type="binding site" evidence="10">
    <location>
        <position position="124"/>
    </location>
    <ligand>
        <name>substrate</name>
    </ligand>
</feature>
<dbReference type="GeneID" id="87755600"/>
<keyword evidence="5 10" id="KW-0862">Zinc</keyword>
<comment type="cofactor">
    <cofactor evidence="10">
        <name>[4Fe-4S] cluster</name>
        <dbReference type="ChEBI" id="CHEBI:49883"/>
    </cofactor>
    <text evidence="10">Binds 1 [4Fe-4S] cluster per subunit. The cluster is coordinated with 3 cysteines and an exchangeable S-adenosyl-L-methionine.</text>
</comment>
<dbReference type="UniPathway" id="UPA00060"/>
<keyword evidence="8 10" id="KW-0411">Iron-sulfur</keyword>
<dbReference type="InterPro" id="IPR002817">
    <property type="entry name" value="ThiC/BzaA/B"/>
</dbReference>
<feature type="binding site" evidence="10">
    <location>
        <position position="266"/>
    </location>
    <ligand>
        <name>Zn(2+)</name>
        <dbReference type="ChEBI" id="CHEBI:29105"/>
    </ligand>
</feature>
<dbReference type="STRING" id="209880.SAMN02910343_00561"/>
<evidence type="ECO:0000256" key="4">
    <source>
        <dbReference type="ARBA" id="ARBA00022723"/>
    </source>
</evidence>
<gene>
    <name evidence="10" type="primary">thiC</name>
    <name evidence="11" type="ORF">SAMN02910343_00561</name>
</gene>
<feature type="binding site" evidence="10">
    <location>
        <position position="160"/>
    </location>
    <ligand>
        <name>substrate</name>
    </ligand>
</feature>
<feature type="binding site" evidence="10">
    <location>
        <position position="262"/>
    </location>
    <ligand>
        <name>substrate</name>
    </ligand>
</feature>
<dbReference type="SFLD" id="SFLDF00407">
    <property type="entry name" value="phosphomethylpyrimidine_syntha"/>
    <property type="match status" value="1"/>
</dbReference>
<keyword evidence="12" id="KW-1185">Reference proteome</keyword>
<feature type="binding site" evidence="10">
    <location>
        <begin position="182"/>
        <end position="184"/>
    </location>
    <ligand>
        <name>substrate</name>
    </ligand>
</feature>
<dbReference type="GO" id="GO:0005829">
    <property type="term" value="C:cytosol"/>
    <property type="evidence" value="ECO:0007669"/>
    <property type="project" value="TreeGrafter"/>
</dbReference>
<dbReference type="GO" id="GO:0008270">
    <property type="term" value="F:zinc ion binding"/>
    <property type="evidence" value="ECO:0007669"/>
    <property type="project" value="UniProtKB-UniRule"/>
</dbReference>
<keyword evidence="7 10" id="KW-0408">Iron</keyword>
<dbReference type="Gene3D" id="6.10.250.620">
    <property type="match status" value="1"/>
</dbReference>
<dbReference type="NCBIfam" id="TIGR00190">
    <property type="entry name" value="thiC"/>
    <property type="match status" value="1"/>
</dbReference>
<dbReference type="HAMAP" id="MF_00089">
    <property type="entry name" value="ThiC"/>
    <property type="match status" value="1"/>
</dbReference>
<keyword evidence="3 10" id="KW-0949">S-adenosyl-L-methionine</keyword>
<evidence type="ECO:0000313" key="12">
    <source>
        <dbReference type="Proteomes" id="UP000199689"/>
    </source>
</evidence>
<dbReference type="OrthoDB" id="9805897at2"/>
<keyword evidence="9 10" id="KW-0456">Lyase</keyword>
<evidence type="ECO:0000256" key="1">
    <source>
        <dbReference type="ARBA" id="ARBA00003175"/>
    </source>
</evidence>
<feature type="binding site" evidence="10">
    <location>
        <position position="289"/>
    </location>
    <ligand>
        <name>substrate</name>
    </ligand>
</feature>
<dbReference type="InterPro" id="IPR037509">
    <property type="entry name" value="ThiC"/>
</dbReference>
<feature type="binding site" evidence="10">
    <location>
        <begin position="223"/>
        <end position="226"/>
    </location>
    <ligand>
        <name>substrate</name>
    </ligand>
</feature>
<dbReference type="PANTHER" id="PTHR30557">
    <property type="entry name" value="THIAMINE BIOSYNTHESIS PROTEIN THIC"/>
    <property type="match status" value="1"/>
</dbReference>
<dbReference type="GO" id="GO:0051539">
    <property type="term" value="F:4 iron, 4 sulfur cluster binding"/>
    <property type="evidence" value="ECO:0007669"/>
    <property type="project" value="UniProtKB-KW"/>
</dbReference>
<dbReference type="GO" id="GO:0070284">
    <property type="term" value="F:phosphomethylpyrimidine synthase activity"/>
    <property type="evidence" value="ECO:0007669"/>
    <property type="project" value="UniProtKB-EC"/>
</dbReference>
<comment type="similarity">
    <text evidence="10">Belongs to the ThiC family.</text>
</comment>
<evidence type="ECO:0000256" key="2">
    <source>
        <dbReference type="ARBA" id="ARBA00022485"/>
    </source>
</evidence>
<dbReference type="Pfam" id="PF01964">
    <property type="entry name" value="ThiC_Rad_SAM"/>
    <property type="match status" value="1"/>
</dbReference>
<dbReference type="InterPro" id="IPR038521">
    <property type="entry name" value="ThiC/Bza_core_dom"/>
</dbReference>
<dbReference type="PANTHER" id="PTHR30557:SF1">
    <property type="entry name" value="PHOSPHOMETHYLPYRIMIDINE SYNTHASE, CHLOROPLASTIC"/>
    <property type="match status" value="1"/>
</dbReference>
<name>A0A1G5VDP9_9FIRM</name>
<keyword evidence="4 10" id="KW-0479">Metal-binding</keyword>
<evidence type="ECO:0000256" key="8">
    <source>
        <dbReference type="ARBA" id="ARBA00023014"/>
    </source>
</evidence>
<feature type="binding site" evidence="10">
    <location>
        <position position="406"/>
    </location>
    <ligand>
        <name>[4Fe-4S] cluster</name>
        <dbReference type="ChEBI" id="CHEBI:49883"/>
        <note>4Fe-4S-S-AdoMet</note>
    </ligand>
</feature>
<dbReference type="SFLD" id="SFLDG01114">
    <property type="entry name" value="phosphomethylpyrimidine_syntha"/>
    <property type="match status" value="1"/>
</dbReference>
<comment type="function">
    <text evidence="1 10">Catalyzes the synthesis of the hydroxymethylpyrimidine phosphate (HMP-P) moiety of thiamine from aminoimidazole ribotide (AIR) in a radical S-adenosyl-L-methionine (SAM)-dependent reaction.</text>
</comment>
<keyword evidence="6 10" id="KW-0784">Thiamine biosynthesis</keyword>
<evidence type="ECO:0000313" key="11">
    <source>
        <dbReference type="EMBL" id="SDA43808.1"/>
    </source>
</evidence>
<feature type="binding site" evidence="10">
    <location>
        <position position="95"/>
    </location>
    <ligand>
        <name>substrate</name>
    </ligand>
</feature>
<dbReference type="AlphaFoldDB" id="A0A1G5VDP9"/>
<dbReference type="FunFam" id="3.20.20.540:FF:000001">
    <property type="entry name" value="Phosphomethylpyrimidine synthase"/>
    <property type="match status" value="1"/>
</dbReference>
<evidence type="ECO:0000256" key="3">
    <source>
        <dbReference type="ARBA" id="ARBA00022691"/>
    </source>
</evidence>
<evidence type="ECO:0000256" key="10">
    <source>
        <dbReference type="HAMAP-Rule" id="MF_00089"/>
    </source>
</evidence>
<keyword evidence="2 10" id="KW-0004">4Fe-4S</keyword>
<evidence type="ECO:0000256" key="9">
    <source>
        <dbReference type="ARBA" id="ARBA00023239"/>
    </source>
</evidence>
<comment type="catalytic activity">
    <reaction evidence="10">
        <text>5-amino-1-(5-phospho-beta-D-ribosyl)imidazole + S-adenosyl-L-methionine = 4-amino-2-methyl-5-(phosphooxymethyl)pyrimidine + CO + 5'-deoxyadenosine + formate + L-methionine + 3 H(+)</text>
        <dbReference type="Rhea" id="RHEA:24840"/>
        <dbReference type="ChEBI" id="CHEBI:15378"/>
        <dbReference type="ChEBI" id="CHEBI:15740"/>
        <dbReference type="ChEBI" id="CHEBI:17245"/>
        <dbReference type="ChEBI" id="CHEBI:17319"/>
        <dbReference type="ChEBI" id="CHEBI:57844"/>
        <dbReference type="ChEBI" id="CHEBI:58354"/>
        <dbReference type="ChEBI" id="CHEBI:59789"/>
        <dbReference type="ChEBI" id="CHEBI:137981"/>
        <dbReference type="EC" id="4.1.99.17"/>
    </reaction>
</comment>
<dbReference type="EC" id="4.1.99.17" evidence="10"/>
<reference evidence="11 12" key="1">
    <citation type="submission" date="2016-10" db="EMBL/GenBank/DDBJ databases">
        <authorList>
            <person name="de Groot N.N."/>
        </authorList>
    </citation>
    <scope>NUCLEOTIDE SEQUENCE [LARGE SCALE GENOMIC DNA]</scope>
    <source>
        <strain evidence="11 12">DSM 15230</strain>
    </source>
</reference>
<protein>
    <recommendedName>
        <fullName evidence="10">Phosphomethylpyrimidine synthase</fullName>
        <ecNumber evidence="10">4.1.99.17</ecNumber>
    </recommendedName>
    <alternativeName>
        <fullName evidence="10">Hydroxymethylpyrimidine phosphate synthase</fullName>
        <shortName evidence="10">HMP-P synthase</shortName>
        <shortName evidence="10">HMP-phosphate synthase</shortName>
        <shortName evidence="10">HMPP synthase</shortName>
    </alternativeName>
    <alternativeName>
        <fullName evidence="10">Thiamine biosynthesis protein ThiC</fullName>
    </alternativeName>
</protein>